<dbReference type="Pfam" id="PF20684">
    <property type="entry name" value="Fung_rhodopsin"/>
    <property type="match status" value="1"/>
</dbReference>
<feature type="compositionally biased region" description="Basic and acidic residues" evidence="6">
    <location>
        <begin position="352"/>
        <end position="363"/>
    </location>
</feature>
<comment type="similarity">
    <text evidence="5">Belongs to the SAT4 family.</text>
</comment>
<feature type="compositionally biased region" description="Polar residues" evidence="6">
    <location>
        <begin position="326"/>
        <end position="350"/>
    </location>
</feature>
<feature type="transmembrane region" description="Helical" evidence="7">
    <location>
        <begin position="186"/>
        <end position="204"/>
    </location>
</feature>
<feature type="compositionally biased region" description="Basic residues" evidence="6">
    <location>
        <begin position="285"/>
        <end position="302"/>
    </location>
</feature>
<feature type="transmembrane region" description="Helical" evidence="7">
    <location>
        <begin position="211"/>
        <end position="230"/>
    </location>
</feature>
<dbReference type="Proteomes" id="UP000326565">
    <property type="component" value="Unassembled WGS sequence"/>
</dbReference>
<feature type="transmembrane region" description="Helical" evidence="7">
    <location>
        <begin position="105"/>
        <end position="124"/>
    </location>
</feature>
<comment type="subcellular location">
    <subcellularLocation>
        <location evidence="1">Membrane</location>
        <topology evidence="1">Multi-pass membrane protein</topology>
    </subcellularLocation>
</comment>
<dbReference type="GO" id="GO:0016020">
    <property type="term" value="C:membrane"/>
    <property type="evidence" value="ECO:0007669"/>
    <property type="project" value="UniProtKB-SubCell"/>
</dbReference>
<keyword evidence="10" id="KW-1185">Reference proteome</keyword>
<feature type="transmembrane region" description="Helical" evidence="7">
    <location>
        <begin position="131"/>
        <end position="153"/>
    </location>
</feature>
<dbReference type="PANTHER" id="PTHR33048">
    <property type="entry name" value="PTH11-LIKE INTEGRAL MEMBRANE PROTEIN (AFU_ORTHOLOGUE AFUA_5G11245)"/>
    <property type="match status" value="1"/>
</dbReference>
<evidence type="ECO:0000256" key="2">
    <source>
        <dbReference type="ARBA" id="ARBA00022692"/>
    </source>
</evidence>
<feature type="transmembrane region" description="Helical" evidence="7">
    <location>
        <begin position="250"/>
        <end position="275"/>
    </location>
</feature>
<dbReference type="InterPro" id="IPR049326">
    <property type="entry name" value="Rhodopsin_dom_fungi"/>
</dbReference>
<protein>
    <recommendedName>
        <fullName evidence="8">Rhodopsin domain-containing protein</fullName>
    </recommendedName>
</protein>
<reference evidence="9 10" key="1">
    <citation type="submission" date="2019-04" db="EMBL/GenBank/DDBJ databases">
        <title>Friends and foes A comparative genomics study of 23 Aspergillus species from section Flavi.</title>
        <authorList>
            <consortium name="DOE Joint Genome Institute"/>
            <person name="Kjaerbolling I."/>
            <person name="Vesth T."/>
            <person name="Frisvad J.C."/>
            <person name="Nybo J.L."/>
            <person name="Theobald S."/>
            <person name="Kildgaard S."/>
            <person name="Isbrandt T."/>
            <person name="Kuo A."/>
            <person name="Sato A."/>
            <person name="Lyhne E.K."/>
            <person name="Kogle M.E."/>
            <person name="Wiebenga A."/>
            <person name="Kun R.S."/>
            <person name="Lubbers R.J."/>
            <person name="Makela M.R."/>
            <person name="Barry K."/>
            <person name="Chovatia M."/>
            <person name="Clum A."/>
            <person name="Daum C."/>
            <person name="Haridas S."/>
            <person name="He G."/>
            <person name="LaButti K."/>
            <person name="Lipzen A."/>
            <person name="Mondo S."/>
            <person name="Riley R."/>
            <person name="Salamov A."/>
            <person name="Simmons B.A."/>
            <person name="Magnuson J.K."/>
            <person name="Henrissat B."/>
            <person name="Mortensen U.H."/>
            <person name="Larsen T.O."/>
            <person name="Devries R.P."/>
            <person name="Grigoriev I.V."/>
            <person name="Machida M."/>
            <person name="Baker S.E."/>
            <person name="Andersen M.R."/>
        </authorList>
    </citation>
    <scope>NUCLEOTIDE SEQUENCE [LARGE SCALE GENOMIC DNA]</scope>
    <source>
        <strain evidence="9 10">CBS 151.66</strain>
    </source>
</reference>
<dbReference type="InterPro" id="IPR052337">
    <property type="entry name" value="SAT4-like"/>
</dbReference>
<evidence type="ECO:0000256" key="6">
    <source>
        <dbReference type="SAM" id="MobiDB-lite"/>
    </source>
</evidence>
<dbReference type="AlphaFoldDB" id="A0A5N5XBH6"/>
<evidence type="ECO:0000256" key="7">
    <source>
        <dbReference type="SAM" id="Phobius"/>
    </source>
</evidence>
<feature type="transmembrane region" description="Helical" evidence="7">
    <location>
        <begin position="50"/>
        <end position="70"/>
    </location>
</feature>
<keyword evidence="2 7" id="KW-0812">Transmembrane</keyword>
<evidence type="ECO:0000256" key="5">
    <source>
        <dbReference type="ARBA" id="ARBA00038359"/>
    </source>
</evidence>
<evidence type="ECO:0000313" key="10">
    <source>
        <dbReference type="Proteomes" id="UP000326565"/>
    </source>
</evidence>
<sequence>MSNPSGDSDVPYCGDSLMGVSIAFAIVQIVVVAARFYARHVQRVACALDDYLIIPALIASLGQSALYIVLLKVAGLGYHLEYVMQTPEKLVALQKGLVANQILDFPFTVTPAKISILLFYVRIFSTPKFRIMAYAVGFIVLGHGIGVFFAAIFQCSPVQYAWDKTIQGGSCFDQQAFYRYVSPPNILTDVLILIMPMPFVWKLHTRLTQKLALTGVFLLGGLGTVASILRMRIFFQENALTDPTWASVNLGIWTVLEGAIIIIAACLPSIWPLIVRTLPRKLMSKHSSKNRGHRYTTSHVKAKGGDGFSRLGEGGTGETDKWPLGQNFSPENQSVSNPGQPSVNRESISLRSLDETRQEPRYS</sequence>
<accession>A0A5N5XBH6</accession>
<organism evidence="9 10">
    <name type="scientific">Aspergillus leporis</name>
    <dbReference type="NCBI Taxonomy" id="41062"/>
    <lineage>
        <taxon>Eukaryota</taxon>
        <taxon>Fungi</taxon>
        <taxon>Dikarya</taxon>
        <taxon>Ascomycota</taxon>
        <taxon>Pezizomycotina</taxon>
        <taxon>Eurotiomycetes</taxon>
        <taxon>Eurotiomycetidae</taxon>
        <taxon>Eurotiales</taxon>
        <taxon>Aspergillaceae</taxon>
        <taxon>Aspergillus</taxon>
        <taxon>Aspergillus subgen. Circumdati</taxon>
    </lineage>
</organism>
<evidence type="ECO:0000256" key="4">
    <source>
        <dbReference type="ARBA" id="ARBA00023136"/>
    </source>
</evidence>
<evidence type="ECO:0000256" key="1">
    <source>
        <dbReference type="ARBA" id="ARBA00004141"/>
    </source>
</evidence>
<keyword evidence="4 7" id="KW-0472">Membrane</keyword>
<feature type="domain" description="Rhodopsin" evidence="8">
    <location>
        <begin position="34"/>
        <end position="275"/>
    </location>
</feature>
<proteinExistence type="inferred from homology"/>
<evidence type="ECO:0000256" key="3">
    <source>
        <dbReference type="ARBA" id="ARBA00022989"/>
    </source>
</evidence>
<gene>
    <name evidence="9" type="ORF">BDV29DRAFT_153791</name>
</gene>
<evidence type="ECO:0000313" key="9">
    <source>
        <dbReference type="EMBL" id="KAB8077407.1"/>
    </source>
</evidence>
<evidence type="ECO:0000259" key="8">
    <source>
        <dbReference type="Pfam" id="PF20684"/>
    </source>
</evidence>
<dbReference type="OrthoDB" id="5417844at2759"/>
<name>A0A5N5XBH6_9EURO</name>
<feature type="region of interest" description="Disordered" evidence="6">
    <location>
        <begin position="285"/>
        <end position="363"/>
    </location>
</feature>
<dbReference type="PANTHER" id="PTHR33048:SF47">
    <property type="entry name" value="INTEGRAL MEMBRANE PROTEIN-RELATED"/>
    <property type="match status" value="1"/>
</dbReference>
<keyword evidence="3 7" id="KW-1133">Transmembrane helix</keyword>
<feature type="transmembrane region" description="Helical" evidence="7">
    <location>
        <begin position="20"/>
        <end position="38"/>
    </location>
</feature>
<dbReference type="EMBL" id="ML732169">
    <property type="protein sequence ID" value="KAB8077407.1"/>
    <property type="molecule type" value="Genomic_DNA"/>
</dbReference>